<evidence type="ECO:0000256" key="9">
    <source>
        <dbReference type="ARBA" id="ARBA00049534"/>
    </source>
</evidence>
<dbReference type="HOGENOM" id="CLU_071837_2_2_2"/>
<dbReference type="GO" id="GO:0005737">
    <property type="term" value="C:cytoplasm"/>
    <property type="evidence" value="ECO:0007669"/>
    <property type="project" value="UniProtKB-SubCell"/>
</dbReference>
<proteinExistence type="inferred from homology"/>
<dbReference type="PIRSF" id="PIRSF000495">
    <property type="entry name" value="Amidotransf_hisH"/>
    <property type="match status" value="1"/>
</dbReference>
<comment type="subunit">
    <text evidence="2 10">Heterodimer of HisH and HisF.</text>
</comment>
<protein>
    <recommendedName>
        <fullName evidence="10">Imidazole glycerol phosphate synthase subunit HisH</fullName>
        <ecNumber evidence="10">4.3.2.10</ecNumber>
    </recommendedName>
    <alternativeName>
        <fullName evidence="10">IGP synthase glutaminase subunit</fullName>
        <ecNumber evidence="10">3.5.1.2</ecNumber>
    </alternativeName>
    <alternativeName>
        <fullName evidence="10">IGP synthase subunit HisH</fullName>
    </alternativeName>
    <alternativeName>
        <fullName evidence="10">ImGP synthase subunit HisH</fullName>
        <shortName evidence="10">IGPS subunit HisH</shortName>
    </alternativeName>
</protein>
<dbReference type="SUPFAM" id="SSF52317">
    <property type="entry name" value="Class I glutamine amidotransferase-like"/>
    <property type="match status" value="1"/>
</dbReference>
<dbReference type="EC" id="4.3.2.10" evidence="10"/>
<feature type="active site" evidence="10 11">
    <location>
        <position position="178"/>
    </location>
</feature>
<gene>
    <name evidence="10" type="primary">hisH</name>
    <name evidence="13" type="ordered locus">Mthe_1507</name>
</gene>
<dbReference type="GO" id="GO:0004359">
    <property type="term" value="F:glutaminase activity"/>
    <property type="evidence" value="ECO:0007669"/>
    <property type="project" value="UniProtKB-EC"/>
</dbReference>
<dbReference type="NCBIfam" id="TIGR01855">
    <property type="entry name" value="IMP_synth_hisH"/>
    <property type="match status" value="1"/>
</dbReference>
<feature type="active site" evidence="10 11">
    <location>
        <position position="180"/>
    </location>
</feature>
<evidence type="ECO:0000256" key="8">
    <source>
        <dbReference type="ARBA" id="ARBA00047838"/>
    </source>
</evidence>
<organism evidence="13 14">
    <name type="scientific">Methanothrix thermoacetophila (strain DSM 6194 / JCM 14653 / NBRC 101360 / PT)</name>
    <name type="common">Methanosaeta thermophila</name>
    <dbReference type="NCBI Taxonomy" id="349307"/>
    <lineage>
        <taxon>Archaea</taxon>
        <taxon>Methanobacteriati</taxon>
        <taxon>Methanobacteriota</taxon>
        <taxon>Stenosarchaea group</taxon>
        <taxon>Methanomicrobia</taxon>
        <taxon>Methanotrichales</taxon>
        <taxon>Methanotrichaceae</taxon>
        <taxon>Methanothrix</taxon>
    </lineage>
</organism>
<accession>A0B9A5</accession>
<comment type="subcellular location">
    <subcellularLocation>
        <location evidence="10">Cytoplasm</location>
    </subcellularLocation>
</comment>
<evidence type="ECO:0000313" key="13">
    <source>
        <dbReference type="EMBL" id="ABK15279.1"/>
    </source>
</evidence>
<evidence type="ECO:0000256" key="3">
    <source>
        <dbReference type="ARBA" id="ARBA00022605"/>
    </source>
</evidence>
<keyword evidence="7 10" id="KW-0456">Lyase</keyword>
<dbReference type="Proteomes" id="UP000000674">
    <property type="component" value="Chromosome"/>
</dbReference>
<dbReference type="InterPro" id="IPR010139">
    <property type="entry name" value="Imidazole-glycPsynth_HisH"/>
</dbReference>
<sequence>MIAIVDYGMGNLFSIYNAFLKVGGDPEIKRDPEFGGAEGIVIPGVGSFGRCTERLRRFQEPLEERITEGTPVLGICIGMQVMLDESEESPGARGFGWIPGRVVRLPESVTVPQMGWNSLEIKKGMELLDGISPGDMFYFVHSYHCIPYDQRVVAASTHYGVELAAVVAKDNIYGTQFHPEKSGPKGLRILENFVRMVRC</sequence>
<dbReference type="PANTHER" id="PTHR42701">
    <property type="entry name" value="IMIDAZOLE GLYCEROL PHOSPHATE SYNTHASE SUBUNIT HISH"/>
    <property type="match status" value="1"/>
</dbReference>
<evidence type="ECO:0000256" key="6">
    <source>
        <dbReference type="ARBA" id="ARBA00023102"/>
    </source>
</evidence>
<evidence type="ECO:0000256" key="11">
    <source>
        <dbReference type="PIRSR" id="PIRSR000495-1"/>
    </source>
</evidence>
<evidence type="ECO:0000259" key="12">
    <source>
        <dbReference type="Pfam" id="PF00117"/>
    </source>
</evidence>
<evidence type="ECO:0000256" key="2">
    <source>
        <dbReference type="ARBA" id="ARBA00011152"/>
    </source>
</evidence>
<dbReference type="PROSITE" id="PS51273">
    <property type="entry name" value="GATASE_TYPE_1"/>
    <property type="match status" value="1"/>
</dbReference>
<keyword evidence="4 10" id="KW-0378">Hydrolase</keyword>
<dbReference type="InterPro" id="IPR029062">
    <property type="entry name" value="Class_I_gatase-like"/>
</dbReference>
<dbReference type="HAMAP" id="MF_00278">
    <property type="entry name" value="HisH"/>
    <property type="match status" value="1"/>
</dbReference>
<comment type="pathway">
    <text evidence="1 10">Amino-acid biosynthesis; L-histidine biosynthesis; L-histidine from 5-phospho-alpha-D-ribose 1-diphosphate: step 5/9.</text>
</comment>
<evidence type="ECO:0000256" key="5">
    <source>
        <dbReference type="ARBA" id="ARBA00022962"/>
    </source>
</evidence>
<dbReference type="AlphaFoldDB" id="A0B9A5"/>
<dbReference type="GO" id="GO:0000107">
    <property type="term" value="F:imidazoleglycerol-phosphate synthase activity"/>
    <property type="evidence" value="ECO:0007669"/>
    <property type="project" value="UniProtKB-UniRule"/>
</dbReference>
<dbReference type="InterPro" id="IPR017926">
    <property type="entry name" value="GATASE"/>
</dbReference>
<dbReference type="EC" id="3.5.1.2" evidence="10"/>
<keyword evidence="6 10" id="KW-0368">Histidine biosynthesis</keyword>
<dbReference type="CDD" id="cd01748">
    <property type="entry name" value="GATase1_IGP_Synthase"/>
    <property type="match status" value="1"/>
</dbReference>
<comment type="catalytic activity">
    <reaction evidence="8 10">
        <text>5-[(5-phospho-1-deoxy-D-ribulos-1-ylimino)methylamino]-1-(5-phospho-beta-D-ribosyl)imidazole-4-carboxamide + L-glutamine = D-erythro-1-(imidazol-4-yl)glycerol 3-phosphate + 5-amino-1-(5-phospho-beta-D-ribosyl)imidazole-4-carboxamide + L-glutamate + H(+)</text>
        <dbReference type="Rhea" id="RHEA:24793"/>
        <dbReference type="ChEBI" id="CHEBI:15378"/>
        <dbReference type="ChEBI" id="CHEBI:29985"/>
        <dbReference type="ChEBI" id="CHEBI:58278"/>
        <dbReference type="ChEBI" id="CHEBI:58359"/>
        <dbReference type="ChEBI" id="CHEBI:58475"/>
        <dbReference type="ChEBI" id="CHEBI:58525"/>
        <dbReference type="EC" id="4.3.2.10"/>
    </reaction>
</comment>
<dbReference type="GO" id="GO:0000105">
    <property type="term" value="P:L-histidine biosynthetic process"/>
    <property type="evidence" value="ECO:0007669"/>
    <property type="project" value="UniProtKB-UniRule"/>
</dbReference>
<dbReference type="KEGG" id="mtp:Mthe_1507"/>
<feature type="domain" description="Glutamine amidotransferase" evidence="12">
    <location>
        <begin position="4"/>
        <end position="195"/>
    </location>
</feature>
<dbReference type="EMBL" id="CP000477">
    <property type="protein sequence ID" value="ABK15279.1"/>
    <property type="molecule type" value="Genomic_DNA"/>
</dbReference>
<dbReference type="PANTHER" id="PTHR42701:SF1">
    <property type="entry name" value="IMIDAZOLE GLYCEROL PHOSPHATE SYNTHASE SUBUNIT HISH"/>
    <property type="match status" value="1"/>
</dbReference>
<evidence type="ECO:0000256" key="10">
    <source>
        <dbReference type="HAMAP-Rule" id="MF_00278"/>
    </source>
</evidence>
<keyword evidence="5 10" id="KW-0315">Glutamine amidotransferase</keyword>
<evidence type="ECO:0000256" key="7">
    <source>
        <dbReference type="ARBA" id="ARBA00023239"/>
    </source>
</evidence>
<evidence type="ECO:0000313" key="14">
    <source>
        <dbReference type="Proteomes" id="UP000000674"/>
    </source>
</evidence>
<dbReference type="OrthoDB" id="33401at2157"/>
<dbReference type="GeneID" id="4462898"/>
<keyword evidence="14" id="KW-1185">Reference proteome</keyword>
<dbReference type="RefSeq" id="WP_011696671.1">
    <property type="nucleotide sequence ID" value="NC_008553.1"/>
</dbReference>
<feature type="active site" description="Nucleophile" evidence="10 11">
    <location>
        <position position="76"/>
    </location>
</feature>
<reference evidence="13 14" key="1">
    <citation type="submission" date="2006-10" db="EMBL/GenBank/DDBJ databases">
        <title>Complete sequence of Methanosaeta thermophila PT.</title>
        <authorList>
            <consortium name="US DOE Joint Genome Institute"/>
            <person name="Copeland A."/>
            <person name="Lucas S."/>
            <person name="Lapidus A."/>
            <person name="Barry K."/>
            <person name="Detter J.C."/>
            <person name="Glavina del Rio T."/>
            <person name="Hammon N."/>
            <person name="Israni S."/>
            <person name="Pitluck S."/>
            <person name="Chain P."/>
            <person name="Malfatti S."/>
            <person name="Shin M."/>
            <person name="Vergez L."/>
            <person name="Schmutz J."/>
            <person name="Larimer F."/>
            <person name="Land M."/>
            <person name="Hauser L."/>
            <person name="Kyrpides N."/>
            <person name="Kim E."/>
            <person name="Smith K.S."/>
            <person name="Ingram-Smith C."/>
            <person name="Richardson P."/>
        </authorList>
    </citation>
    <scope>NUCLEOTIDE SEQUENCE [LARGE SCALE GENOMIC DNA]</scope>
    <source>
        <strain evidence="14">DSM 6194 / JCM 14653 / NBRC 101360 / PT</strain>
    </source>
</reference>
<evidence type="ECO:0000256" key="4">
    <source>
        <dbReference type="ARBA" id="ARBA00022801"/>
    </source>
</evidence>
<keyword evidence="13" id="KW-0328">Glycosyltransferase</keyword>
<comment type="catalytic activity">
    <reaction evidence="9 10">
        <text>L-glutamine + H2O = L-glutamate + NH4(+)</text>
        <dbReference type="Rhea" id="RHEA:15889"/>
        <dbReference type="ChEBI" id="CHEBI:15377"/>
        <dbReference type="ChEBI" id="CHEBI:28938"/>
        <dbReference type="ChEBI" id="CHEBI:29985"/>
        <dbReference type="ChEBI" id="CHEBI:58359"/>
        <dbReference type="EC" id="3.5.1.2"/>
    </reaction>
</comment>
<dbReference type="Gene3D" id="3.40.50.880">
    <property type="match status" value="1"/>
</dbReference>
<keyword evidence="13" id="KW-0808">Transferase</keyword>
<dbReference type="UniPathway" id="UPA00031">
    <property type="reaction ID" value="UER00010"/>
</dbReference>
<comment type="function">
    <text evidence="10">IGPS catalyzes the conversion of PRFAR and glutamine to IGP, AICAR and glutamate. The HisH subunit catalyzes the hydrolysis of glutamine to glutamate and ammonia as part of the synthesis of IGP and AICAR. The resulting ammonia molecule is channeled to the active site of HisF.</text>
</comment>
<dbReference type="Pfam" id="PF00117">
    <property type="entry name" value="GATase"/>
    <property type="match status" value="1"/>
</dbReference>
<dbReference type="STRING" id="349307.Mthe_1507"/>
<name>A0B9A5_METTP</name>
<keyword evidence="3 10" id="KW-0028">Amino-acid biosynthesis</keyword>
<dbReference type="GO" id="GO:0016829">
    <property type="term" value="F:lyase activity"/>
    <property type="evidence" value="ECO:0007669"/>
    <property type="project" value="UniProtKB-KW"/>
</dbReference>
<dbReference type="MEROPS" id="C26.965"/>
<evidence type="ECO:0000256" key="1">
    <source>
        <dbReference type="ARBA" id="ARBA00005091"/>
    </source>
</evidence>
<keyword evidence="10" id="KW-0963">Cytoplasm</keyword>